<evidence type="ECO:0000256" key="3">
    <source>
        <dbReference type="ARBA" id="ARBA00023163"/>
    </source>
</evidence>
<dbReference type="PANTHER" id="PTHR43280:SF2">
    <property type="entry name" value="HTH-TYPE TRANSCRIPTIONAL REGULATOR EXSA"/>
    <property type="match status" value="1"/>
</dbReference>
<dbReference type="SUPFAM" id="SSF46689">
    <property type="entry name" value="Homeodomain-like"/>
    <property type="match status" value="2"/>
</dbReference>
<organism evidence="5 7">
    <name type="scientific">Holdemania massiliensis</name>
    <dbReference type="NCBI Taxonomy" id="1468449"/>
    <lineage>
        <taxon>Bacteria</taxon>
        <taxon>Bacillati</taxon>
        <taxon>Bacillota</taxon>
        <taxon>Erysipelotrichia</taxon>
        <taxon>Erysipelotrichales</taxon>
        <taxon>Erysipelotrichaceae</taxon>
        <taxon>Holdemania</taxon>
    </lineage>
</organism>
<evidence type="ECO:0000313" key="6">
    <source>
        <dbReference type="EMBL" id="MSC34541.1"/>
    </source>
</evidence>
<dbReference type="PROSITE" id="PS01124">
    <property type="entry name" value="HTH_ARAC_FAMILY_2"/>
    <property type="match status" value="1"/>
</dbReference>
<dbReference type="InterPro" id="IPR018060">
    <property type="entry name" value="HTH_AraC"/>
</dbReference>
<evidence type="ECO:0000256" key="2">
    <source>
        <dbReference type="ARBA" id="ARBA00023125"/>
    </source>
</evidence>
<accession>A0A6N7SA62</accession>
<feature type="domain" description="HTH araC/xylS-type" evidence="4">
    <location>
        <begin position="189"/>
        <end position="287"/>
    </location>
</feature>
<dbReference type="InterPro" id="IPR020449">
    <property type="entry name" value="Tscrpt_reg_AraC-type_HTH"/>
</dbReference>
<dbReference type="Proteomes" id="UP000480929">
    <property type="component" value="Unassembled WGS sequence"/>
</dbReference>
<evidence type="ECO:0000313" key="7">
    <source>
        <dbReference type="Proteomes" id="UP000433575"/>
    </source>
</evidence>
<keyword evidence="2" id="KW-0238">DNA-binding</keyword>
<dbReference type="GO" id="GO:0003700">
    <property type="term" value="F:DNA-binding transcription factor activity"/>
    <property type="evidence" value="ECO:0007669"/>
    <property type="project" value="InterPro"/>
</dbReference>
<dbReference type="InterPro" id="IPR018062">
    <property type="entry name" value="HTH_AraC-typ_CS"/>
</dbReference>
<name>A0A6N7SA62_9FIRM</name>
<evidence type="ECO:0000259" key="4">
    <source>
        <dbReference type="PROSITE" id="PS01124"/>
    </source>
</evidence>
<dbReference type="EMBL" id="WKPJ01000035">
    <property type="protein sequence ID" value="MSA90811.1"/>
    <property type="molecule type" value="Genomic_DNA"/>
</dbReference>
<evidence type="ECO:0000256" key="1">
    <source>
        <dbReference type="ARBA" id="ARBA00023015"/>
    </source>
</evidence>
<dbReference type="AlphaFoldDB" id="A0A6N7SA62"/>
<dbReference type="EMBL" id="WKPI01000037">
    <property type="protein sequence ID" value="MSC34541.1"/>
    <property type="molecule type" value="Genomic_DNA"/>
</dbReference>
<gene>
    <name evidence="6" type="ORF">GKD88_15550</name>
    <name evidence="5" type="ORF">GKE08_15880</name>
</gene>
<keyword evidence="3" id="KW-0804">Transcription</keyword>
<dbReference type="GO" id="GO:0043565">
    <property type="term" value="F:sequence-specific DNA binding"/>
    <property type="evidence" value="ECO:0007669"/>
    <property type="project" value="InterPro"/>
</dbReference>
<keyword evidence="1" id="KW-0805">Transcription regulation</keyword>
<dbReference type="InterPro" id="IPR037923">
    <property type="entry name" value="HTH-like"/>
</dbReference>
<dbReference type="SUPFAM" id="SSF51215">
    <property type="entry name" value="Regulatory protein AraC"/>
    <property type="match status" value="1"/>
</dbReference>
<sequence length="299" mass="34485">MENTIFQYDIHPDELGRRLYQYRIKAFHAGYLKAAAEENPQSYIHLFRIDYIVRGRGFILADQQVYPVEAGSAVFLPPSALLIPTEEQEELEVYFVNFEISNLPMRQEFLRRMSSLIPQFQVRDTEDQAMKFMLENIFAEASNHQPGGCLIIQNLFSSLLIFMVRQAQKGLAPHSLAPVPVKNTNYLISRAVSYIQLHLQENLSVKGLAQHLGISEIYLYKLFKAHTGQSVQLFILNYRLQIAKDYLSNPDYTVKMIADELGFASPHHFSSIFRKHVGISPTGYRRQLQEQNEMLLNPE</sequence>
<dbReference type="PANTHER" id="PTHR43280">
    <property type="entry name" value="ARAC-FAMILY TRANSCRIPTIONAL REGULATOR"/>
    <property type="match status" value="1"/>
</dbReference>
<dbReference type="Pfam" id="PF12833">
    <property type="entry name" value="HTH_18"/>
    <property type="match status" value="1"/>
</dbReference>
<keyword evidence="8" id="KW-1185">Reference proteome</keyword>
<proteinExistence type="predicted"/>
<dbReference type="Proteomes" id="UP000433575">
    <property type="component" value="Unassembled WGS sequence"/>
</dbReference>
<dbReference type="Gene3D" id="1.10.10.60">
    <property type="entry name" value="Homeodomain-like"/>
    <property type="match status" value="2"/>
</dbReference>
<dbReference type="PROSITE" id="PS00041">
    <property type="entry name" value="HTH_ARAC_FAMILY_1"/>
    <property type="match status" value="1"/>
</dbReference>
<dbReference type="PRINTS" id="PR00032">
    <property type="entry name" value="HTHARAC"/>
</dbReference>
<protein>
    <submittedName>
        <fullName evidence="5">Helix-turn-helix domain-containing protein</fullName>
    </submittedName>
</protein>
<dbReference type="RefSeq" id="WP_154240224.1">
    <property type="nucleotide sequence ID" value="NZ_WKPI01000037.1"/>
</dbReference>
<evidence type="ECO:0000313" key="5">
    <source>
        <dbReference type="EMBL" id="MSA90811.1"/>
    </source>
</evidence>
<evidence type="ECO:0000313" key="8">
    <source>
        <dbReference type="Proteomes" id="UP000480929"/>
    </source>
</evidence>
<dbReference type="OrthoDB" id="9813413at2"/>
<dbReference type="InterPro" id="IPR009057">
    <property type="entry name" value="Homeodomain-like_sf"/>
</dbReference>
<comment type="caution">
    <text evidence="5">The sequence shown here is derived from an EMBL/GenBank/DDBJ whole genome shotgun (WGS) entry which is preliminary data.</text>
</comment>
<reference evidence="7 8" key="1">
    <citation type="journal article" date="2019" name="Nat. Med.">
        <title>A library of human gut bacterial isolates paired with longitudinal multiomics data enables mechanistic microbiome research.</title>
        <authorList>
            <person name="Poyet M."/>
            <person name="Groussin M."/>
            <person name="Gibbons S.M."/>
            <person name="Avila-Pacheco J."/>
            <person name="Jiang X."/>
            <person name="Kearney S.M."/>
            <person name="Perrotta A.R."/>
            <person name="Berdy B."/>
            <person name="Zhao S."/>
            <person name="Lieberman T.D."/>
            <person name="Swanson P.K."/>
            <person name="Smith M."/>
            <person name="Roesemann S."/>
            <person name="Alexander J.E."/>
            <person name="Rich S.A."/>
            <person name="Livny J."/>
            <person name="Vlamakis H."/>
            <person name="Clish C."/>
            <person name="Bullock K."/>
            <person name="Deik A."/>
            <person name="Scott J."/>
            <person name="Pierce K.A."/>
            <person name="Xavier R.J."/>
            <person name="Alm E.J."/>
        </authorList>
    </citation>
    <scope>NUCLEOTIDE SEQUENCE [LARGE SCALE GENOMIC DNA]</scope>
    <source>
        <strain evidence="5 7">BIOML-A4</strain>
        <strain evidence="6 8">BIOML-A5</strain>
    </source>
</reference>
<dbReference type="SMART" id="SM00342">
    <property type="entry name" value="HTH_ARAC"/>
    <property type="match status" value="1"/>
</dbReference>